<dbReference type="RefSeq" id="WP_055000085.1">
    <property type="nucleotide sequence ID" value="NZ_LJPX01000307.1"/>
</dbReference>
<accession>A0A0P9L985</accession>
<evidence type="ECO:0000313" key="3">
    <source>
        <dbReference type="Proteomes" id="UP000050564"/>
    </source>
</evidence>
<dbReference type="Proteomes" id="UP000050564">
    <property type="component" value="Unassembled WGS sequence"/>
</dbReference>
<evidence type="ECO:0000313" key="2">
    <source>
        <dbReference type="EMBL" id="KPW73439.1"/>
    </source>
</evidence>
<sequence>MVPFFGAAISLSYLVTVVGLLLVAFSLLVRFKFLQDLATLLGIVLAGYWYIHSVSGAFNPVDEVILITEQKDGYVALVKVVKHKDSRKQACSFDPTKAQLTCEVRIGKSDTGLQPQL</sequence>
<gene>
    <name evidence="2" type="ORF">ALO81_01558</name>
</gene>
<keyword evidence="1" id="KW-0812">Transmembrane</keyword>
<keyword evidence="1" id="KW-1133">Transmembrane helix</keyword>
<keyword evidence="1" id="KW-0472">Membrane</keyword>
<feature type="transmembrane region" description="Helical" evidence="1">
    <location>
        <begin position="33"/>
        <end position="51"/>
    </location>
</feature>
<comment type="caution">
    <text evidence="2">The sequence shown here is derived from an EMBL/GenBank/DDBJ whole genome shotgun (WGS) entry which is preliminary data.</text>
</comment>
<name>A0A0P9L985_PSECA</name>
<feature type="transmembrane region" description="Helical" evidence="1">
    <location>
        <begin position="6"/>
        <end position="28"/>
    </location>
</feature>
<evidence type="ECO:0000256" key="1">
    <source>
        <dbReference type="SAM" id="Phobius"/>
    </source>
</evidence>
<dbReference type="AlphaFoldDB" id="A0A0P9L985"/>
<proteinExistence type="predicted"/>
<reference evidence="2 3" key="1">
    <citation type="submission" date="2015-09" db="EMBL/GenBank/DDBJ databases">
        <title>Genome announcement of multiple Pseudomonas syringae strains.</title>
        <authorList>
            <person name="Thakur S."/>
            <person name="Wang P.W."/>
            <person name="Gong Y."/>
            <person name="Weir B.S."/>
            <person name="Guttman D.S."/>
        </authorList>
    </citation>
    <scope>NUCLEOTIDE SEQUENCE [LARGE SCALE GENOMIC DNA]</scope>
    <source>
        <strain evidence="2 3">ICMP2823</strain>
    </source>
</reference>
<protein>
    <submittedName>
        <fullName evidence="2">Uncharacterized protein</fullName>
    </submittedName>
</protein>
<organism evidence="2 3">
    <name type="scientific">Pseudomonas cannabina</name>
    <dbReference type="NCBI Taxonomy" id="86840"/>
    <lineage>
        <taxon>Bacteria</taxon>
        <taxon>Pseudomonadati</taxon>
        <taxon>Pseudomonadota</taxon>
        <taxon>Gammaproteobacteria</taxon>
        <taxon>Pseudomonadales</taxon>
        <taxon>Pseudomonadaceae</taxon>
        <taxon>Pseudomonas</taxon>
    </lineage>
</organism>
<dbReference type="PATRIC" id="fig|86840.3.peg.2163"/>
<dbReference type="EMBL" id="LJPX01000307">
    <property type="protein sequence ID" value="KPW73439.1"/>
    <property type="molecule type" value="Genomic_DNA"/>
</dbReference>